<evidence type="ECO:0000259" key="5">
    <source>
        <dbReference type="PROSITE" id="PS50888"/>
    </source>
</evidence>
<proteinExistence type="predicted"/>
<gene>
    <name evidence="6" type="ORF">RIF29_22269</name>
</gene>
<dbReference type="InterPro" id="IPR044273">
    <property type="entry name" value="PIF3-like"/>
</dbReference>
<evidence type="ECO:0000256" key="4">
    <source>
        <dbReference type="ARBA" id="ARBA00023242"/>
    </source>
</evidence>
<evidence type="ECO:0000256" key="2">
    <source>
        <dbReference type="ARBA" id="ARBA00023015"/>
    </source>
</evidence>
<dbReference type="GO" id="GO:0005634">
    <property type="term" value="C:nucleus"/>
    <property type="evidence" value="ECO:0007669"/>
    <property type="project" value="UniProtKB-SubCell"/>
</dbReference>
<dbReference type="CDD" id="cd11445">
    <property type="entry name" value="bHLH_AtPIF_like"/>
    <property type="match status" value="1"/>
</dbReference>
<dbReference type="SUPFAM" id="SSF47459">
    <property type="entry name" value="HLH, helix-loop-helix DNA-binding domain"/>
    <property type="match status" value="1"/>
</dbReference>
<dbReference type="GO" id="GO:0046983">
    <property type="term" value="F:protein dimerization activity"/>
    <property type="evidence" value="ECO:0007669"/>
    <property type="project" value="InterPro"/>
</dbReference>
<organism evidence="6 7">
    <name type="scientific">Crotalaria pallida</name>
    <name type="common">Smooth rattlebox</name>
    <name type="synonym">Crotalaria striata</name>
    <dbReference type="NCBI Taxonomy" id="3830"/>
    <lineage>
        <taxon>Eukaryota</taxon>
        <taxon>Viridiplantae</taxon>
        <taxon>Streptophyta</taxon>
        <taxon>Embryophyta</taxon>
        <taxon>Tracheophyta</taxon>
        <taxon>Spermatophyta</taxon>
        <taxon>Magnoliopsida</taxon>
        <taxon>eudicotyledons</taxon>
        <taxon>Gunneridae</taxon>
        <taxon>Pentapetalae</taxon>
        <taxon>rosids</taxon>
        <taxon>fabids</taxon>
        <taxon>Fabales</taxon>
        <taxon>Fabaceae</taxon>
        <taxon>Papilionoideae</taxon>
        <taxon>50 kb inversion clade</taxon>
        <taxon>genistoids sensu lato</taxon>
        <taxon>core genistoids</taxon>
        <taxon>Crotalarieae</taxon>
        <taxon>Crotalaria</taxon>
    </lineage>
</organism>
<evidence type="ECO:0000313" key="6">
    <source>
        <dbReference type="EMBL" id="KAK7269538.1"/>
    </source>
</evidence>
<dbReference type="PANTHER" id="PTHR46807:SF5">
    <property type="entry name" value="HELIX LOOP HELIX DNA-BINDING DOMAIN PROTEIN"/>
    <property type="match status" value="1"/>
</dbReference>
<comment type="subcellular location">
    <subcellularLocation>
        <location evidence="1">Nucleus</location>
    </subcellularLocation>
</comment>
<dbReference type="Proteomes" id="UP001372338">
    <property type="component" value="Unassembled WGS sequence"/>
</dbReference>
<evidence type="ECO:0000313" key="7">
    <source>
        <dbReference type="Proteomes" id="UP001372338"/>
    </source>
</evidence>
<dbReference type="InterPro" id="IPR011598">
    <property type="entry name" value="bHLH_dom"/>
</dbReference>
<dbReference type="SMART" id="SM00353">
    <property type="entry name" value="HLH"/>
    <property type="match status" value="1"/>
</dbReference>
<dbReference type="PANTHER" id="PTHR46807">
    <property type="entry name" value="TRANSCRIPTION FACTOR PIF3"/>
    <property type="match status" value="1"/>
</dbReference>
<accession>A0AAN9FD25</accession>
<dbReference type="AlphaFoldDB" id="A0AAN9FD25"/>
<dbReference type="InterPro" id="IPR047265">
    <property type="entry name" value="PIF1-like_bHLH"/>
</dbReference>
<dbReference type="PROSITE" id="PS50888">
    <property type="entry name" value="BHLH"/>
    <property type="match status" value="1"/>
</dbReference>
<keyword evidence="2" id="KW-0805">Transcription regulation</keyword>
<keyword evidence="4" id="KW-0539">Nucleus</keyword>
<sequence>MADHQKMLDSTQARVTRSSAGLPSIYYGNDHGQILVHGCANLRAASTTSTSHGYICTPLFTQHPLLPSSPLKKPRIDSNQIAPVTTSQKQDFGKVNYFSNNVLRPSQFLKSTHNNGGNSATLLHTKNTSVEQVKGQTALVSETSNKVSFVAKSEEQLPDEYSEATGHKTALQGSHEQCHKQNSCSAGDRAKGKADIEFCSEPLQPSSSVCSLEASNNTNICSMKNEETDESTYLSDNDEEPEDVVKEKPAWEGTRTGFKRGRDTKIHSLNERKRRDKINKKMRVLKELIPNCNKIDKASMLDDAIQYLKTLKLQLQILSMGRGLCMPLMMLPTAAHHQLMGAGMGFRPGTNIPCNLPQFPIPPLPGINGNRAHQMFGFPNQMPPLLMPRTPFFPITVLQETNLRNSTEFVGYDWLDIGAWN</sequence>
<evidence type="ECO:0000256" key="1">
    <source>
        <dbReference type="ARBA" id="ARBA00004123"/>
    </source>
</evidence>
<feature type="domain" description="BHLH" evidence="5">
    <location>
        <begin position="262"/>
        <end position="311"/>
    </location>
</feature>
<dbReference type="InterPro" id="IPR036638">
    <property type="entry name" value="HLH_DNA-bd_sf"/>
</dbReference>
<keyword evidence="7" id="KW-1185">Reference proteome</keyword>
<name>A0AAN9FD25_CROPI</name>
<dbReference type="Pfam" id="PF00010">
    <property type="entry name" value="HLH"/>
    <property type="match status" value="1"/>
</dbReference>
<dbReference type="GO" id="GO:0010017">
    <property type="term" value="P:red or far-red light signaling pathway"/>
    <property type="evidence" value="ECO:0007669"/>
    <property type="project" value="UniProtKB-ARBA"/>
</dbReference>
<keyword evidence="3" id="KW-0804">Transcription</keyword>
<reference evidence="6 7" key="1">
    <citation type="submission" date="2024-01" db="EMBL/GenBank/DDBJ databases">
        <title>The genomes of 5 underutilized Papilionoideae crops provide insights into root nodulation and disease resistanc.</title>
        <authorList>
            <person name="Yuan L."/>
        </authorList>
    </citation>
    <scope>NUCLEOTIDE SEQUENCE [LARGE SCALE GENOMIC DNA]</scope>
    <source>
        <strain evidence="6">ZHUSHIDOU_FW_LH</strain>
        <tissue evidence="6">Leaf</tissue>
    </source>
</reference>
<dbReference type="EMBL" id="JAYWIO010000004">
    <property type="protein sequence ID" value="KAK7269538.1"/>
    <property type="molecule type" value="Genomic_DNA"/>
</dbReference>
<dbReference type="GO" id="GO:0003700">
    <property type="term" value="F:DNA-binding transcription factor activity"/>
    <property type="evidence" value="ECO:0007669"/>
    <property type="project" value="InterPro"/>
</dbReference>
<protein>
    <recommendedName>
        <fullName evidence="5">BHLH domain-containing protein</fullName>
    </recommendedName>
</protein>
<dbReference type="Gene3D" id="4.10.280.10">
    <property type="entry name" value="Helix-loop-helix DNA-binding domain"/>
    <property type="match status" value="1"/>
</dbReference>
<evidence type="ECO:0000256" key="3">
    <source>
        <dbReference type="ARBA" id="ARBA00023163"/>
    </source>
</evidence>
<comment type="caution">
    <text evidence="6">The sequence shown here is derived from an EMBL/GenBank/DDBJ whole genome shotgun (WGS) entry which is preliminary data.</text>
</comment>